<keyword evidence="1 8" id="KW-1003">Cell membrane</keyword>
<dbReference type="SUPFAM" id="SSF48452">
    <property type="entry name" value="TPR-like"/>
    <property type="match status" value="1"/>
</dbReference>
<dbReference type="InterPro" id="IPR019734">
    <property type="entry name" value="TPR_rpt"/>
</dbReference>
<keyword evidence="4 9" id="KW-0802">TPR repeat</keyword>
<comment type="caution">
    <text evidence="12">The sequence shown here is derived from an EMBL/GenBank/DDBJ whole genome shotgun (WGS) entry which is preliminary data.</text>
</comment>
<dbReference type="PANTHER" id="PTHR44858">
    <property type="entry name" value="TETRATRICOPEPTIDE REPEAT PROTEIN 6"/>
    <property type="match status" value="1"/>
</dbReference>
<evidence type="ECO:0000256" key="2">
    <source>
        <dbReference type="ARBA" id="ARBA00022729"/>
    </source>
</evidence>
<dbReference type="EMBL" id="SEUK01000033">
    <property type="protein sequence ID" value="KAA1164833.1"/>
    <property type="molecule type" value="Genomic_DNA"/>
</dbReference>
<dbReference type="RefSeq" id="WP_007378499.1">
    <property type="nucleotide sequence ID" value="NZ_JBBMQV010000038.1"/>
</dbReference>
<organism evidence="12 16">
    <name type="scientific">Pseudoalteromonas fuliginea</name>
    <dbReference type="NCBI Taxonomy" id="1872678"/>
    <lineage>
        <taxon>Bacteria</taxon>
        <taxon>Pseudomonadati</taxon>
        <taxon>Pseudomonadota</taxon>
        <taxon>Gammaproteobacteria</taxon>
        <taxon>Alteromonadales</taxon>
        <taxon>Pseudoalteromonadaceae</taxon>
        <taxon>Pseudoalteromonas</taxon>
    </lineage>
</organism>
<feature type="chain" id="PRO_5044539248" description="Lipoprotein NlpI" evidence="10">
    <location>
        <begin position="21"/>
        <end position="292"/>
    </location>
</feature>
<dbReference type="SMART" id="SM00028">
    <property type="entry name" value="TPR"/>
    <property type="match status" value="4"/>
</dbReference>
<dbReference type="EMBL" id="SEUJ01000072">
    <property type="protein sequence ID" value="KAA1154363.1"/>
    <property type="molecule type" value="Genomic_DNA"/>
</dbReference>
<evidence type="ECO:0000256" key="6">
    <source>
        <dbReference type="ARBA" id="ARBA00023139"/>
    </source>
</evidence>
<dbReference type="Pfam" id="PF13181">
    <property type="entry name" value="TPR_8"/>
    <property type="match status" value="2"/>
</dbReference>
<dbReference type="PROSITE" id="PS50005">
    <property type="entry name" value="TPR"/>
    <property type="match status" value="1"/>
</dbReference>
<keyword evidence="2 10" id="KW-0732">Signal</keyword>
<reference evidence="13 14" key="1">
    <citation type="submission" date="2014-04" db="EMBL/GenBank/DDBJ databases">
        <title>Pseudoalteromonas galatheae sp. nov., isolated from a deep-sea polychaete near Canal Concepcion, Chile.</title>
        <authorList>
            <person name="Machado H.R."/>
            <person name="Gram L."/>
            <person name="Vynne N.G."/>
        </authorList>
    </citation>
    <scope>NUCLEOTIDE SEQUENCE [LARGE SCALE GENOMIC DNA]</scope>
    <source>
        <strain evidence="13 14">KMM216</strain>
    </source>
</reference>
<protein>
    <recommendedName>
        <fullName evidence="8">Lipoprotein NlpI</fullName>
    </recommendedName>
</protein>
<dbReference type="PROSITE" id="PS51257">
    <property type="entry name" value="PROKAR_LIPOPROTEIN"/>
    <property type="match status" value="1"/>
</dbReference>
<evidence type="ECO:0000256" key="8">
    <source>
        <dbReference type="PIRNR" id="PIRNR004654"/>
    </source>
</evidence>
<evidence type="ECO:0000256" key="7">
    <source>
        <dbReference type="ARBA" id="ARBA00023288"/>
    </source>
</evidence>
<feature type="signal peptide" evidence="10">
    <location>
        <begin position="1"/>
        <end position="20"/>
    </location>
</feature>
<dbReference type="Gene3D" id="1.25.40.10">
    <property type="entry name" value="Tetratricopeptide repeat domain"/>
    <property type="match status" value="1"/>
</dbReference>
<name>A0A063KY66_9GAMM</name>
<dbReference type="GO" id="GO:0005886">
    <property type="term" value="C:plasma membrane"/>
    <property type="evidence" value="ECO:0007669"/>
    <property type="project" value="UniProtKB-SubCell"/>
</dbReference>
<evidence type="ECO:0000256" key="5">
    <source>
        <dbReference type="ARBA" id="ARBA00023136"/>
    </source>
</evidence>
<keyword evidence="5 8" id="KW-0472">Membrane</keyword>
<dbReference type="Proteomes" id="UP000324162">
    <property type="component" value="Unassembled WGS sequence"/>
</dbReference>
<dbReference type="PIRSF" id="PIRSF004654">
    <property type="entry name" value="NlpI"/>
    <property type="match status" value="1"/>
</dbReference>
<dbReference type="AlphaFoldDB" id="A0A063KY66"/>
<proteinExistence type="predicted"/>
<dbReference type="Proteomes" id="UP000322915">
    <property type="component" value="Unassembled WGS sequence"/>
</dbReference>
<comment type="subunit">
    <text evidence="8">Homodimer.</text>
</comment>
<evidence type="ECO:0000256" key="1">
    <source>
        <dbReference type="ARBA" id="ARBA00022475"/>
    </source>
</evidence>
<keyword evidence="7 12" id="KW-0449">Lipoprotein</keyword>
<evidence type="ECO:0000313" key="13">
    <source>
        <dbReference type="EMBL" id="KDC52852.1"/>
    </source>
</evidence>
<dbReference type="InterPro" id="IPR050498">
    <property type="entry name" value="Ycf3"/>
</dbReference>
<dbReference type="PROSITE" id="PS50293">
    <property type="entry name" value="TPR_REGION"/>
    <property type="match status" value="1"/>
</dbReference>
<comment type="function">
    <text evidence="8">May be involved in cell division.</text>
</comment>
<dbReference type="InterPro" id="IPR023605">
    <property type="entry name" value="Lipoprotein_NlpI"/>
</dbReference>
<comment type="subcellular location">
    <subcellularLocation>
        <location evidence="8">Cell membrane</location>
    </subcellularLocation>
</comment>
<keyword evidence="3" id="KW-0677">Repeat</keyword>
<evidence type="ECO:0000256" key="9">
    <source>
        <dbReference type="PROSITE-ProRule" id="PRU00339"/>
    </source>
</evidence>
<evidence type="ECO:0000313" key="16">
    <source>
        <dbReference type="Proteomes" id="UP000324162"/>
    </source>
</evidence>
<keyword evidence="6" id="KW-0564">Palmitate</keyword>
<dbReference type="EMBL" id="JJNZ01000008">
    <property type="protein sequence ID" value="KDC52852.1"/>
    <property type="molecule type" value="Genomic_DNA"/>
</dbReference>
<dbReference type="InterPro" id="IPR011990">
    <property type="entry name" value="TPR-like_helical_dom_sf"/>
</dbReference>
<evidence type="ECO:0000256" key="10">
    <source>
        <dbReference type="SAM" id="SignalP"/>
    </source>
</evidence>
<reference evidence="15 16" key="2">
    <citation type="submission" date="2019-01" db="EMBL/GenBank/DDBJ databases">
        <title>Genome sequences of marine Pseudoalteromonas species.</title>
        <authorList>
            <person name="Boraston A.B."/>
            <person name="Hehemann J.-H."/>
            <person name="Vickers C.J."/>
            <person name="Salama-Alber O."/>
            <person name="Abe K."/>
            <person name="Hettle A.J."/>
        </authorList>
    </citation>
    <scope>NUCLEOTIDE SEQUENCE [LARGE SCALE GENOMIC DNA]</scope>
    <source>
        <strain evidence="12 16">PS42</strain>
        <strain evidence="11 15">PS47</strain>
    </source>
</reference>
<evidence type="ECO:0000313" key="11">
    <source>
        <dbReference type="EMBL" id="KAA1154363.1"/>
    </source>
</evidence>
<sequence>MILKHLALASFAILSLSACQTTTESEPTPIVNVPFTAPLASDFRSEIAIARYSELLNRADLSPDQQAKLYYDRGVLFDSLGMTTLSRIDFNRAVKLKPDLAEVYNFLGIQHTLMQQYEKAYEFFDSALELDEDHEYAYLNRGIALYYGDRSGIAKTDFSAFLARSPNDPYRVLWVYLADAKVNKEQALVELKTNATALDDSQWAFQLISLFAGDMSEHAFLSGISEGVKSEQEYAQRLCEAYFYLAKLHQAAGDKYLAADYFRLALATNVHEFIEYKYARLELELMAGDDAS</sequence>
<keyword evidence="15" id="KW-1185">Reference proteome</keyword>
<feature type="repeat" description="TPR" evidence="9">
    <location>
        <begin position="101"/>
        <end position="134"/>
    </location>
</feature>
<gene>
    <name evidence="12" type="primary">nlpI</name>
    <name evidence="13" type="ORF">DC53_02695</name>
    <name evidence="12" type="ORF">EU508_00975</name>
    <name evidence="11" type="ORF">EU509_12795</name>
</gene>
<dbReference type="NCBIfam" id="NF008391">
    <property type="entry name" value="PRK11189.1"/>
    <property type="match status" value="1"/>
</dbReference>
<evidence type="ECO:0000256" key="3">
    <source>
        <dbReference type="ARBA" id="ARBA00022737"/>
    </source>
</evidence>
<dbReference type="OrthoDB" id="509324at2"/>
<evidence type="ECO:0000256" key="4">
    <source>
        <dbReference type="ARBA" id="ARBA00022803"/>
    </source>
</evidence>
<accession>A0A063KY66</accession>
<dbReference type="PANTHER" id="PTHR44858:SF1">
    <property type="entry name" value="UDP-N-ACETYLGLUCOSAMINE--PEPTIDE N-ACETYLGLUCOSAMINYLTRANSFERASE SPINDLY-RELATED"/>
    <property type="match status" value="1"/>
</dbReference>
<dbReference type="Proteomes" id="UP000027154">
    <property type="component" value="Unassembled WGS sequence"/>
</dbReference>
<evidence type="ECO:0000313" key="14">
    <source>
        <dbReference type="Proteomes" id="UP000027154"/>
    </source>
</evidence>
<evidence type="ECO:0000313" key="12">
    <source>
        <dbReference type="EMBL" id="KAA1164833.1"/>
    </source>
</evidence>
<evidence type="ECO:0000313" key="15">
    <source>
        <dbReference type="Proteomes" id="UP000322915"/>
    </source>
</evidence>